<dbReference type="InterPro" id="IPR030048">
    <property type="entry name" value="SurE"/>
</dbReference>
<dbReference type="InterPro" id="IPR002828">
    <property type="entry name" value="SurE-like_Pase/nucleotidase"/>
</dbReference>
<evidence type="ECO:0000259" key="10">
    <source>
        <dbReference type="Pfam" id="PF01975"/>
    </source>
</evidence>
<comment type="function">
    <text evidence="9">Nucleotidase that shows phosphatase activity on nucleoside 5'-monophosphates.</text>
</comment>
<dbReference type="eggNOG" id="COG0496">
    <property type="taxonomic scope" value="Bacteria"/>
</dbReference>
<comment type="subcellular location">
    <subcellularLocation>
        <location evidence="3 9">Cytoplasm</location>
    </subcellularLocation>
</comment>
<feature type="domain" description="Survival protein SurE-like phosphatase/nucleotidase" evidence="10">
    <location>
        <begin position="4"/>
        <end position="191"/>
    </location>
</feature>
<evidence type="ECO:0000256" key="7">
    <source>
        <dbReference type="ARBA" id="ARBA00022741"/>
    </source>
</evidence>
<dbReference type="PANTHER" id="PTHR30457">
    <property type="entry name" value="5'-NUCLEOTIDASE SURE"/>
    <property type="match status" value="1"/>
</dbReference>
<dbReference type="RefSeq" id="WP_015902839.1">
    <property type="nucleotide sequence ID" value="NC_012115.1"/>
</dbReference>
<dbReference type="GO" id="GO:0005737">
    <property type="term" value="C:cytoplasm"/>
    <property type="evidence" value="ECO:0007669"/>
    <property type="project" value="UniProtKB-SubCell"/>
</dbReference>
<dbReference type="AlphaFoldDB" id="B9L9H3"/>
<keyword evidence="6 9" id="KW-0479">Metal-binding</keyword>
<feature type="binding site" evidence="9">
    <location>
        <position position="9"/>
    </location>
    <ligand>
        <name>a divalent metal cation</name>
        <dbReference type="ChEBI" id="CHEBI:60240"/>
    </ligand>
</feature>
<dbReference type="HAMAP" id="MF_00060">
    <property type="entry name" value="SurE"/>
    <property type="match status" value="1"/>
</dbReference>
<dbReference type="SUPFAM" id="SSF64167">
    <property type="entry name" value="SurE-like"/>
    <property type="match status" value="1"/>
</dbReference>
<dbReference type="FunFam" id="3.40.1210.10:FF:000001">
    <property type="entry name" value="5'/3'-nucleotidase SurE"/>
    <property type="match status" value="1"/>
</dbReference>
<evidence type="ECO:0000256" key="6">
    <source>
        <dbReference type="ARBA" id="ARBA00022723"/>
    </source>
</evidence>
<evidence type="ECO:0000313" key="12">
    <source>
        <dbReference type="Proteomes" id="UP000000448"/>
    </source>
</evidence>
<dbReference type="PANTHER" id="PTHR30457:SF12">
    <property type="entry name" value="5'_3'-NUCLEOTIDASE SURE"/>
    <property type="match status" value="1"/>
</dbReference>
<comment type="similarity">
    <text evidence="4 9">Belongs to the SurE nucleotidase family.</text>
</comment>
<dbReference type="EC" id="3.1.3.5" evidence="9"/>
<feature type="binding site" evidence="9">
    <location>
        <position position="40"/>
    </location>
    <ligand>
        <name>a divalent metal cation</name>
        <dbReference type="ChEBI" id="CHEBI:60240"/>
    </ligand>
</feature>
<dbReference type="GO" id="GO:0008253">
    <property type="term" value="F:5'-nucleotidase activity"/>
    <property type="evidence" value="ECO:0007669"/>
    <property type="project" value="UniProtKB-UniRule"/>
</dbReference>
<dbReference type="GO" id="GO:0008254">
    <property type="term" value="F:3'-nucleotidase activity"/>
    <property type="evidence" value="ECO:0007669"/>
    <property type="project" value="TreeGrafter"/>
</dbReference>
<feature type="binding site" evidence="9">
    <location>
        <position position="94"/>
    </location>
    <ligand>
        <name>a divalent metal cation</name>
        <dbReference type="ChEBI" id="CHEBI:60240"/>
    </ligand>
</feature>
<dbReference type="NCBIfam" id="NF001494">
    <property type="entry name" value="PRK00346.2-4"/>
    <property type="match status" value="1"/>
</dbReference>
<evidence type="ECO:0000256" key="2">
    <source>
        <dbReference type="ARBA" id="ARBA00001946"/>
    </source>
</evidence>
<feature type="binding site" evidence="9">
    <location>
        <position position="10"/>
    </location>
    <ligand>
        <name>a divalent metal cation</name>
        <dbReference type="ChEBI" id="CHEBI:60240"/>
    </ligand>
</feature>
<dbReference type="NCBIfam" id="NF001490">
    <property type="entry name" value="PRK00346.1-4"/>
    <property type="match status" value="1"/>
</dbReference>
<dbReference type="GO" id="GO:0000166">
    <property type="term" value="F:nucleotide binding"/>
    <property type="evidence" value="ECO:0007669"/>
    <property type="project" value="UniProtKB-KW"/>
</dbReference>
<gene>
    <name evidence="9 11" type="primary">surE</name>
    <name evidence="11" type="ordered locus">NAMH_0878</name>
</gene>
<evidence type="ECO:0000313" key="11">
    <source>
        <dbReference type="EMBL" id="ACM93787.1"/>
    </source>
</evidence>
<reference evidence="11 12" key="1">
    <citation type="journal article" date="2009" name="PLoS Genet.">
        <title>Adaptations to submarine hydrothermal environments exemplified by the genome of Nautilia profundicola.</title>
        <authorList>
            <person name="Campbell B.J."/>
            <person name="Smith J.L."/>
            <person name="Hanson T.E."/>
            <person name="Klotz M.G."/>
            <person name="Stein L.Y."/>
            <person name="Lee C.K."/>
            <person name="Wu D."/>
            <person name="Robinson J.M."/>
            <person name="Khouri H.M."/>
            <person name="Eisen J.A."/>
            <person name="Cary S.C."/>
        </authorList>
    </citation>
    <scope>NUCLEOTIDE SEQUENCE [LARGE SCALE GENOMIC DNA]</scope>
    <source>
        <strain evidence="12">ATCC BAA-1463 / DSM 18972 / AmH</strain>
    </source>
</reference>
<comment type="cofactor">
    <cofactor evidence="2">
        <name>Mg(2+)</name>
        <dbReference type="ChEBI" id="CHEBI:18420"/>
    </cofactor>
</comment>
<evidence type="ECO:0000256" key="1">
    <source>
        <dbReference type="ARBA" id="ARBA00000815"/>
    </source>
</evidence>
<evidence type="ECO:0000256" key="3">
    <source>
        <dbReference type="ARBA" id="ARBA00004496"/>
    </source>
</evidence>
<dbReference type="InterPro" id="IPR036523">
    <property type="entry name" value="SurE-like_sf"/>
</dbReference>
<dbReference type="KEGG" id="nam:NAMH_0878"/>
<evidence type="ECO:0000256" key="4">
    <source>
        <dbReference type="ARBA" id="ARBA00011062"/>
    </source>
</evidence>
<dbReference type="HOGENOM" id="CLU_045192_1_2_7"/>
<evidence type="ECO:0000256" key="5">
    <source>
        <dbReference type="ARBA" id="ARBA00022490"/>
    </source>
</evidence>
<dbReference type="STRING" id="598659.NAMH_0878"/>
<dbReference type="Gene3D" id="3.40.1210.10">
    <property type="entry name" value="Survival protein SurE-like phosphatase/nucleotidase"/>
    <property type="match status" value="1"/>
</dbReference>
<comment type="catalytic activity">
    <reaction evidence="1 9">
        <text>a ribonucleoside 5'-phosphate + H2O = a ribonucleoside + phosphate</text>
        <dbReference type="Rhea" id="RHEA:12484"/>
        <dbReference type="ChEBI" id="CHEBI:15377"/>
        <dbReference type="ChEBI" id="CHEBI:18254"/>
        <dbReference type="ChEBI" id="CHEBI:43474"/>
        <dbReference type="ChEBI" id="CHEBI:58043"/>
        <dbReference type="EC" id="3.1.3.5"/>
    </reaction>
</comment>
<evidence type="ECO:0000256" key="9">
    <source>
        <dbReference type="HAMAP-Rule" id="MF_00060"/>
    </source>
</evidence>
<keyword evidence="5 9" id="KW-0963">Cytoplasm</keyword>
<dbReference type="Proteomes" id="UP000000448">
    <property type="component" value="Chromosome"/>
</dbReference>
<dbReference type="GO" id="GO:0046872">
    <property type="term" value="F:metal ion binding"/>
    <property type="evidence" value="ECO:0007669"/>
    <property type="project" value="UniProtKB-UniRule"/>
</dbReference>
<dbReference type="NCBIfam" id="TIGR00087">
    <property type="entry name" value="surE"/>
    <property type="match status" value="1"/>
</dbReference>
<sequence>MPKILITNDDSFEAKGLEVLIDAVKDLGEVYIVAPAHHKSACSHSLTITKPLRFVEIEKNFYKLDDGTPADCVYLSMDKLFKNDKPDIVLSGINHGANMGEDVNYSGTAAGAFEGAIHGIPSIAFSQVLKSYDTPPTEVNWENAKKIAKDLTEKVLKRKINIPHRQILNVNIPNTKEIKGYKVTKLGYRLYGFDAHKHLNPRGEEYYWIGLHPLKFKEEDNSDFNAIKNGFISITPLKLDITAYESLKELQTSIND</sequence>
<dbReference type="OrthoDB" id="9780815at2"/>
<keyword evidence="12" id="KW-1185">Reference proteome</keyword>
<protein>
    <recommendedName>
        <fullName evidence="9">5'-nucleotidase SurE</fullName>
        <ecNumber evidence="9">3.1.3.5</ecNumber>
    </recommendedName>
    <alternativeName>
        <fullName evidence="9">Nucleoside 5'-monophosphate phosphohydrolase</fullName>
    </alternativeName>
</protein>
<keyword evidence="8 9" id="KW-0378">Hydrolase</keyword>
<organism evidence="11 12">
    <name type="scientific">Nautilia profundicola (strain ATCC BAA-1463 / DSM 18972 / AmH)</name>
    <dbReference type="NCBI Taxonomy" id="598659"/>
    <lineage>
        <taxon>Bacteria</taxon>
        <taxon>Pseudomonadati</taxon>
        <taxon>Campylobacterota</taxon>
        <taxon>Epsilonproteobacteria</taxon>
        <taxon>Nautiliales</taxon>
        <taxon>Nautiliaceae</taxon>
        <taxon>Nautilia</taxon>
    </lineage>
</organism>
<accession>B9L9H3</accession>
<dbReference type="EMBL" id="CP001279">
    <property type="protein sequence ID" value="ACM93787.1"/>
    <property type="molecule type" value="Genomic_DNA"/>
</dbReference>
<proteinExistence type="inferred from homology"/>
<name>B9L9H3_NAUPA</name>
<comment type="cofactor">
    <cofactor evidence="9">
        <name>a divalent metal cation</name>
        <dbReference type="ChEBI" id="CHEBI:60240"/>
    </cofactor>
    <text evidence="9">Binds 1 divalent metal cation per subunit.</text>
</comment>
<dbReference type="Pfam" id="PF01975">
    <property type="entry name" value="SurE"/>
    <property type="match status" value="1"/>
</dbReference>
<dbReference type="GO" id="GO:0004309">
    <property type="term" value="F:exopolyphosphatase activity"/>
    <property type="evidence" value="ECO:0007669"/>
    <property type="project" value="TreeGrafter"/>
</dbReference>
<keyword evidence="7 9" id="KW-0547">Nucleotide-binding</keyword>
<evidence type="ECO:0000256" key="8">
    <source>
        <dbReference type="ARBA" id="ARBA00022801"/>
    </source>
</evidence>